<dbReference type="Proteomes" id="UP000703893">
    <property type="component" value="Unassembled WGS sequence"/>
</dbReference>
<dbReference type="AlphaFoldDB" id="A0A938BPE3"/>
<organism evidence="2 3">
    <name type="scientific">Candidatus Tanganyikabacteria bacterium</name>
    <dbReference type="NCBI Taxonomy" id="2961651"/>
    <lineage>
        <taxon>Bacteria</taxon>
        <taxon>Bacillati</taxon>
        <taxon>Candidatus Sericytochromatia</taxon>
        <taxon>Candidatus Tanganyikabacteria</taxon>
    </lineage>
</organism>
<dbReference type="EMBL" id="VGJX01000982">
    <property type="protein sequence ID" value="MBM3276348.1"/>
    <property type="molecule type" value="Genomic_DNA"/>
</dbReference>
<proteinExistence type="predicted"/>
<sequence length="148" mass="14652">AIPSVPKAAGGLAASPAGSILGRIGLLGTLEKALGSGAFLAVSRFLSRPLIQTAGRIASRVAPFIGAGFAFFDVRRAWRIHHDPGASGLRKALTWLKAGISTVGAGAGFATLVLAPTGVGAAIAGAVALGAGLAAMGLEFLTNKLAPR</sequence>
<feature type="transmembrane region" description="Helical" evidence="1">
    <location>
        <begin position="121"/>
        <end position="141"/>
    </location>
</feature>
<gene>
    <name evidence="2" type="ORF">FJZ00_14435</name>
</gene>
<feature type="transmembrane region" description="Helical" evidence="1">
    <location>
        <begin position="57"/>
        <end position="74"/>
    </location>
</feature>
<name>A0A938BPE3_9BACT</name>
<feature type="non-terminal residue" evidence="2">
    <location>
        <position position="1"/>
    </location>
</feature>
<keyword evidence="1" id="KW-0812">Transmembrane</keyword>
<evidence type="ECO:0000256" key="1">
    <source>
        <dbReference type="SAM" id="Phobius"/>
    </source>
</evidence>
<keyword evidence="1" id="KW-1133">Transmembrane helix</keyword>
<evidence type="ECO:0000313" key="2">
    <source>
        <dbReference type="EMBL" id="MBM3276348.1"/>
    </source>
</evidence>
<comment type="caution">
    <text evidence="2">The sequence shown here is derived from an EMBL/GenBank/DDBJ whole genome shotgun (WGS) entry which is preliminary data.</text>
</comment>
<reference evidence="2 3" key="1">
    <citation type="submission" date="2019-03" db="EMBL/GenBank/DDBJ databases">
        <title>Lake Tanganyika Metagenome-Assembled Genomes (MAGs).</title>
        <authorList>
            <person name="Tran P."/>
        </authorList>
    </citation>
    <scope>NUCLEOTIDE SEQUENCE [LARGE SCALE GENOMIC DNA]</scope>
    <source>
        <strain evidence="2">K_DeepCast_65m_m2_236</strain>
    </source>
</reference>
<keyword evidence="1" id="KW-0472">Membrane</keyword>
<feature type="transmembrane region" description="Helical" evidence="1">
    <location>
        <begin position="95"/>
        <end position="115"/>
    </location>
</feature>
<evidence type="ECO:0000313" key="3">
    <source>
        <dbReference type="Proteomes" id="UP000703893"/>
    </source>
</evidence>
<accession>A0A938BPE3</accession>
<protein>
    <submittedName>
        <fullName evidence="2">Uncharacterized protein</fullName>
    </submittedName>
</protein>